<gene>
    <name evidence="2" type="ORF">U9M48_042016</name>
</gene>
<name>A0AAQ3UU93_PASNO</name>
<dbReference type="Proteomes" id="UP001341281">
    <property type="component" value="Chromosome 10"/>
</dbReference>
<dbReference type="AlphaFoldDB" id="A0AAQ3UU93"/>
<organism evidence="2 3">
    <name type="scientific">Paspalum notatum var. saurae</name>
    <dbReference type="NCBI Taxonomy" id="547442"/>
    <lineage>
        <taxon>Eukaryota</taxon>
        <taxon>Viridiplantae</taxon>
        <taxon>Streptophyta</taxon>
        <taxon>Embryophyta</taxon>
        <taxon>Tracheophyta</taxon>
        <taxon>Spermatophyta</taxon>
        <taxon>Magnoliopsida</taxon>
        <taxon>Liliopsida</taxon>
        <taxon>Poales</taxon>
        <taxon>Poaceae</taxon>
        <taxon>PACMAD clade</taxon>
        <taxon>Panicoideae</taxon>
        <taxon>Andropogonodae</taxon>
        <taxon>Paspaleae</taxon>
        <taxon>Paspalinae</taxon>
        <taxon>Paspalum</taxon>
    </lineage>
</organism>
<reference evidence="2 3" key="1">
    <citation type="submission" date="2024-02" db="EMBL/GenBank/DDBJ databases">
        <title>High-quality chromosome-scale genome assembly of Pensacola bahiagrass (Paspalum notatum Flugge var. saurae).</title>
        <authorList>
            <person name="Vega J.M."/>
            <person name="Podio M."/>
            <person name="Orjuela J."/>
            <person name="Siena L.A."/>
            <person name="Pessino S.C."/>
            <person name="Combes M.C."/>
            <person name="Mariac C."/>
            <person name="Albertini E."/>
            <person name="Pupilli F."/>
            <person name="Ortiz J.P.A."/>
            <person name="Leblanc O."/>
        </authorList>
    </citation>
    <scope>NUCLEOTIDE SEQUENCE [LARGE SCALE GENOMIC DNA]</scope>
    <source>
        <strain evidence="2">R1</strain>
        <tissue evidence="2">Leaf</tissue>
    </source>
</reference>
<keyword evidence="3" id="KW-1185">Reference proteome</keyword>
<sequence length="79" mass="8925">MTGARQQVGASPERDGRDHRHVRVTTNSPSRNGKELTSNLQSRNNKRVSVFGSPSATANDRDGERRRLLRQLINDGERR</sequence>
<feature type="region of interest" description="Disordered" evidence="1">
    <location>
        <begin position="1"/>
        <end position="66"/>
    </location>
</feature>
<dbReference type="EMBL" id="CP144754">
    <property type="protein sequence ID" value="WVZ96365.1"/>
    <property type="molecule type" value="Genomic_DNA"/>
</dbReference>
<evidence type="ECO:0000313" key="3">
    <source>
        <dbReference type="Proteomes" id="UP001341281"/>
    </source>
</evidence>
<evidence type="ECO:0000313" key="2">
    <source>
        <dbReference type="EMBL" id="WVZ96365.1"/>
    </source>
</evidence>
<evidence type="ECO:0000256" key="1">
    <source>
        <dbReference type="SAM" id="MobiDB-lite"/>
    </source>
</evidence>
<proteinExistence type="predicted"/>
<protein>
    <submittedName>
        <fullName evidence="2">Uncharacterized protein</fullName>
    </submittedName>
</protein>
<accession>A0AAQ3UU93</accession>
<feature type="compositionally biased region" description="Polar residues" evidence="1">
    <location>
        <begin position="24"/>
        <end position="43"/>
    </location>
</feature>